<dbReference type="NCBIfam" id="TIGR02595">
    <property type="entry name" value="PEP_CTERM"/>
    <property type="match status" value="1"/>
</dbReference>
<evidence type="ECO:0008006" key="4">
    <source>
        <dbReference type="Google" id="ProtNLM"/>
    </source>
</evidence>
<dbReference type="InterPro" id="IPR013424">
    <property type="entry name" value="Ice-binding_C"/>
</dbReference>
<proteinExistence type="predicted"/>
<organism evidence="2 3">
    <name type="scientific">Urbifossiella limnaea</name>
    <dbReference type="NCBI Taxonomy" id="2528023"/>
    <lineage>
        <taxon>Bacteria</taxon>
        <taxon>Pseudomonadati</taxon>
        <taxon>Planctomycetota</taxon>
        <taxon>Planctomycetia</taxon>
        <taxon>Gemmatales</taxon>
        <taxon>Gemmataceae</taxon>
        <taxon>Urbifossiella</taxon>
    </lineage>
</organism>
<name>A0A517XPJ6_9BACT</name>
<dbReference type="AlphaFoldDB" id="A0A517XPJ6"/>
<dbReference type="RefSeq" id="WP_145235391.1">
    <property type="nucleotide sequence ID" value="NZ_CP036273.1"/>
</dbReference>
<evidence type="ECO:0000256" key="1">
    <source>
        <dbReference type="SAM" id="MobiDB-lite"/>
    </source>
</evidence>
<feature type="region of interest" description="Disordered" evidence="1">
    <location>
        <begin position="176"/>
        <end position="212"/>
    </location>
</feature>
<sequence>MRRRFGWMVVLSAATVTGLPGVGRAGWLSLTAGVAGSVEPLTTADLWFNFPGGTPTVVVTQAKGTGTVQANAGGAVTHFGGLGVPVLLTLADGTAYLAAGELPPGVTARTPAGVPAGSASSATPVTGAEVPSNAVLLGVTAGDDGLTFALTDGTGAALGSGTLAVPAGGWWVAGLGADAKPNSGPIDPPGDPDPVPTEPAEPTDPGTVPGVPEPATLLLGLIGAGGVVVRRRWFRPAARAARRA</sequence>
<evidence type="ECO:0000313" key="3">
    <source>
        <dbReference type="Proteomes" id="UP000319576"/>
    </source>
</evidence>
<dbReference type="EMBL" id="CP036273">
    <property type="protein sequence ID" value="QDU19414.1"/>
    <property type="molecule type" value="Genomic_DNA"/>
</dbReference>
<evidence type="ECO:0000313" key="2">
    <source>
        <dbReference type="EMBL" id="QDU19414.1"/>
    </source>
</evidence>
<dbReference type="Proteomes" id="UP000319576">
    <property type="component" value="Chromosome"/>
</dbReference>
<dbReference type="KEGG" id="uli:ETAA1_13380"/>
<keyword evidence="3" id="KW-1185">Reference proteome</keyword>
<accession>A0A517XPJ6</accession>
<reference evidence="2 3" key="1">
    <citation type="submission" date="2019-02" db="EMBL/GenBank/DDBJ databases">
        <title>Deep-cultivation of Planctomycetes and their phenomic and genomic characterization uncovers novel biology.</title>
        <authorList>
            <person name="Wiegand S."/>
            <person name="Jogler M."/>
            <person name="Boedeker C."/>
            <person name="Pinto D."/>
            <person name="Vollmers J."/>
            <person name="Rivas-Marin E."/>
            <person name="Kohn T."/>
            <person name="Peeters S.H."/>
            <person name="Heuer A."/>
            <person name="Rast P."/>
            <person name="Oberbeckmann S."/>
            <person name="Bunk B."/>
            <person name="Jeske O."/>
            <person name="Meyerdierks A."/>
            <person name="Storesund J.E."/>
            <person name="Kallscheuer N."/>
            <person name="Luecker S."/>
            <person name="Lage O.M."/>
            <person name="Pohl T."/>
            <person name="Merkel B.J."/>
            <person name="Hornburger P."/>
            <person name="Mueller R.-W."/>
            <person name="Bruemmer F."/>
            <person name="Labrenz M."/>
            <person name="Spormann A.M."/>
            <person name="Op den Camp H."/>
            <person name="Overmann J."/>
            <person name="Amann R."/>
            <person name="Jetten M.S.M."/>
            <person name="Mascher T."/>
            <person name="Medema M.H."/>
            <person name="Devos D.P."/>
            <person name="Kaster A.-K."/>
            <person name="Ovreas L."/>
            <person name="Rohde M."/>
            <person name="Galperin M.Y."/>
            <person name="Jogler C."/>
        </authorList>
    </citation>
    <scope>NUCLEOTIDE SEQUENCE [LARGE SCALE GENOMIC DNA]</scope>
    <source>
        <strain evidence="2 3">ETA_A1</strain>
    </source>
</reference>
<feature type="compositionally biased region" description="Pro residues" evidence="1">
    <location>
        <begin position="186"/>
        <end position="199"/>
    </location>
</feature>
<gene>
    <name evidence="2" type="ORF">ETAA1_13380</name>
</gene>
<protein>
    <recommendedName>
        <fullName evidence="4">PEP-CTERM sorting domain-containing protein</fullName>
    </recommendedName>
</protein>